<evidence type="ECO:0000313" key="1">
    <source>
        <dbReference type="Proteomes" id="UP000050741"/>
    </source>
</evidence>
<dbReference type="AlphaFoldDB" id="A0A183CRC5"/>
<dbReference type="Proteomes" id="UP000050741">
    <property type="component" value="Unassembled WGS sequence"/>
</dbReference>
<name>A0A183CRC5_GLOPA</name>
<accession>A0A183CRC5</accession>
<protein>
    <submittedName>
        <fullName evidence="2">Histidine kinase</fullName>
    </submittedName>
</protein>
<keyword evidence="1" id="KW-1185">Reference proteome</keyword>
<dbReference type="WBParaSite" id="GPLIN_001543300">
    <property type="protein sequence ID" value="GPLIN_001543300"/>
    <property type="gene ID" value="GPLIN_001543300"/>
</dbReference>
<sequence>RSLTTPRPSGAGAVVRGAVVGAAGAVVGAVVRGAVGVAVGAEAPEFHFRNFLRPLAPIAVVQVDQKD</sequence>
<reference evidence="1" key="2">
    <citation type="submission" date="2014-05" db="EMBL/GenBank/DDBJ databases">
        <title>The genome and life-stage specific transcriptomes of Globodera pallida elucidate key aspects of plant parasitism by a cyst nematode.</title>
        <authorList>
            <person name="Cotton J.A."/>
            <person name="Lilley C.J."/>
            <person name="Jones L.M."/>
            <person name="Kikuchi T."/>
            <person name="Reid A.J."/>
            <person name="Thorpe P."/>
            <person name="Tsai I.J."/>
            <person name="Beasley H."/>
            <person name="Blok V."/>
            <person name="Cock P.J.A."/>
            <person name="Van den Akker S.E."/>
            <person name="Holroyd N."/>
            <person name="Hunt M."/>
            <person name="Mantelin S."/>
            <person name="Naghra H."/>
            <person name="Pain A."/>
            <person name="Palomares-Rius J.E."/>
            <person name="Zarowiecki M."/>
            <person name="Berriman M."/>
            <person name="Jones J.T."/>
            <person name="Urwin P.E."/>
        </authorList>
    </citation>
    <scope>NUCLEOTIDE SEQUENCE [LARGE SCALE GENOMIC DNA]</scope>
    <source>
        <strain evidence="1">Lindley</strain>
    </source>
</reference>
<proteinExistence type="predicted"/>
<reference evidence="1" key="1">
    <citation type="submission" date="2013-12" db="EMBL/GenBank/DDBJ databases">
        <authorList>
            <person name="Aslett M."/>
        </authorList>
    </citation>
    <scope>NUCLEOTIDE SEQUENCE [LARGE SCALE GENOMIC DNA]</scope>
    <source>
        <strain evidence="1">Lindley</strain>
    </source>
</reference>
<organism evidence="1 2">
    <name type="scientific">Globodera pallida</name>
    <name type="common">Potato cyst nematode worm</name>
    <name type="synonym">Heterodera pallida</name>
    <dbReference type="NCBI Taxonomy" id="36090"/>
    <lineage>
        <taxon>Eukaryota</taxon>
        <taxon>Metazoa</taxon>
        <taxon>Ecdysozoa</taxon>
        <taxon>Nematoda</taxon>
        <taxon>Chromadorea</taxon>
        <taxon>Rhabditida</taxon>
        <taxon>Tylenchina</taxon>
        <taxon>Tylenchomorpha</taxon>
        <taxon>Tylenchoidea</taxon>
        <taxon>Heteroderidae</taxon>
        <taxon>Heteroderinae</taxon>
        <taxon>Globodera</taxon>
    </lineage>
</organism>
<reference evidence="2" key="3">
    <citation type="submission" date="2016-06" db="UniProtKB">
        <authorList>
            <consortium name="WormBaseParasite"/>
        </authorList>
    </citation>
    <scope>IDENTIFICATION</scope>
</reference>
<evidence type="ECO:0000313" key="2">
    <source>
        <dbReference type="WBParaSite" id="GPLIN_001543300"/>
    </source>
</evidence>